<protein>
    <submittedName>
        <fullName evidence="1">Uncharacterized protein</fullName>
    </submittedName>
</protein>
<dbReference type="STRING" id="758820.SAMN00777080_4260"/>
<gene>
    <name evidence="1" type="ORF">SAMN00777080_4260</name>
</gene>
<organism evidence="1 2">
    <name type="scientific">Aquiflexum balticum DSM 16537</name>
    <dbReference type="NCBI Taxonomy" id="758820"/>
    <lineage>
        <taxon>Bacteria</taxon>
        <taxon>Pseudomonadati</taxon>
        <taxon>Bacteroidota</taxon>
        <taxon>Cytophagia</taxon>
        <taxon>Cytophagales</taxon>
        <taxon>Cyclobacteriaceae</taxon>
        <taxon>Aquiflexum</taxon>
    </lineage>
</organism>
<dbReference type="EMBL" id="LT838813">
    <property type="protein sequence ID" value="SMD45602.1"/>
    <property type="molecule type" value="Genomic_DNA"/>
</dbReference>
<reference evidence="2" key="1">
    <citation type="submission" date="2017-04" db="EMBL/GenBank/DDBJ databases">
        <authorList>
            <person name="Varghese N."/>
            <person name="Submissions S."/>
        </authorList>
    </citation>
    <scope>NUCLEOTIDE SEQUENCE [LARGE SCALE GENOMIC DNA]</scope>
    <source>
        <strain evidence="2">DSM 16537</strain>
    </source>
</reference>
<proteinExistence type="predicted"/>
<dbReference type="InterPro" id="IPR029058">
    <property type="entry name" value="AB_hydrolase_fold"/>
</dbReference>
<accession>A0A1W2HA48</accession>
<dbReference type="Proteomes" id="UP000192333">
    <property type="component" value="Chromosome I"/>
</dbReference>
<dbReference type="AlphaFoldDB" id="A0A1W2HA48"/>
<sequence length="344" mass="38115">MNQSLGIGFGYRGNSLDLIILYNRKGVFDRLFFLSFLMRYFSDMQLSIKMYRILFFLIWIGFCSCKGKKEVGLKAQFPSPMEENIRPHQRVDGSGFIGERIELEDIFAKNPVLFVDEKNNYDSINLLIHFHGHESILAHAIDQNENWAGVAVNLGSGSSAYSAPFLEKANFDALLSVIKANLNKPISGIYLSGFSAGYGAIRAILRTDHYDLIDGVLLLDGLHAGYIPESTPLSQGGKIKAEDLDVFLRLAEDAVSGHKKFVLTHSSVFPGTFVSTTESADFLLRAMDMGREAVLKAGPLGMQQVGQSIKGDFKVLAFAGNTAPDHIDHLHGLFQFIRLLEGEE</sequence>
<dbReference type="RefSeq" id="WP_231955351.1">
    <property type="nucleotide sequence ID" value="NZ_LT838813.1"/>
</dbReference>
<dbReference type="SUPFAM" id="SSF53474">
    <property type="entry name" value="alpha/beta-Hydrolases"/>
    <property type="match status" value="1"/>
</dbReference>
<name>A0A1W2HA48_9BACT</name>
<evidence type="ECO:0000313" key="1">
    <source>
        <dbReference type="EMBL" id="SMD45602.1"/>
    </source>
</evidence>
<keyword evidence="2" id="KW-1185">Reference proteome</keyword>
<evidence type="ECO:0000313" key="2">
    <source>
        <dbReference type="Proteomes" id="UP000192333"/>
    </source>
</evidence>